<sequence>MIAKRYEPFWVTTKLEDMSPEEWESVCDGCGKCCLQKIEDIETREIFFTTLSCSQLNTKTCQCKVYDTRQEAVPNCITLTPKSIDEFEWLPDTCSYRVLQSTGTLPNWHPLIVGSQKEMIRQGLTVSKYAENESTVNEDDWDLHVIRWVHGLPQSYQID</sequence>
<dbReference type="PANTHER" id="PTHR37421:SF1">
    <property type="entry name" value="UPF0260 PROTEIN YCGN"/>
    <property type="match status" value="1"/>
</dbReference>
<gene>
    <name evidence="1" type="ORF">O1D97_11715</name>
</gene>
<accession>A0ABT4JV52</accession>
<dbReference type="Proteomes" id="UP001149719">
    <property type="component" value="Unassembled WGS sequence"/>
</dbReference>
<dbReference type="EMBL" id="JAPUBN010000017">
    <property type="protein sequence ID" value="MCZ2722277.1"/>
    <property type="molecule type" value="Genomic_DNA"/>
</dbReference>
<keyword evidence="2" id="KW-1185">Reference proteome</keyword>
<name>A0ABT4JV52_9GAMM</name>
<organism evidence="1 2">
    <name type="scientific">Marinomonas phaeophyticola</name>
    <dbReference type="NCBI Taxonomy" id="3004091"/>
    <lineage>
        <taxon>Bacteria</taxon>
        <taxon>Pseudomonadati</taxon>
        <taxon>Pseudomonadota</taxon>
        <taxon>Gammaproteobacteria</taxon>
        <taxon>Oceanospirillales</taxon>
        <taxon>Oceanospirillaceae</taxon>
        <taxon>Marinomonas</taxon>
    </lineage>
</organism>
<evidence type="ECO:0000313" key="1">
    <source>
        <dbReference type="EMBL" id="MCZ2722277.1"/>
    </source>
</evidence>
<dbReference type="PANTHER" id="PTHR37421">
    <property type="entry name" value="UPF0260 PROTEIN YCGN"/>
    <property type="match status" value="1"/>
</dbReference>
<dbReference type="RefSeq" id="WP_269125788.1">
    <property type="nucleotide sequence ID" value="NZ_JAPUBN010000017.1"/>
</dbReference>
<dbReference type="Pfam" id="PF03692">
    <property type="entry name" value="CxxCxxCC"/>
    <property type="match status" value="1"/>
</dbReference>
<comment type="caution">
    <text evidence="1">The sequence shown here is derived from an EMBL/GenBank/DDBJ whole genome shotgun (WGS) entry which is preliminary data.</text>
</comment>
<reference evidence="1" key="1">
    <citation type="submission" date="2022-12" db="EMBL/GenBank/DDBJ databases">
        <title>Marinomonas 15G1-11 sp. nov, isolated from marine algae.</title>
        <authorList>
            <person name="Butt M."/>
            <person name="Choi D.G."/>
            <person name="Kim J.M."/>
            <person name="Lee J.K."/>
            <person name="Baek J.H."/>
            <person name="Jeon C.O."/>
        </authorList>
    </citation>
    <scope>NUCLEOTIDE SEQUENCE</scope>
    <source>
        <strain evidence="1">15G1-11</strain>
    </source>
</reference>
<dbReference type="InterPro" id="IPR008228">
    <property type="entry name" value="UCP006173"/>
</dbReference>
<dbReference type="InterPro" id="IPR005358">
    <property type="entry name" value="Puta_zinc/iron-chelating_dom"/>
</dbReference>
<dbReference type="PIRSF" id="PIRSF006173">
    <property type="entry name" value="UCP006173"/>
    <property type="match status" value="1"/>
</dbReference>
<protein>
    <submittedName>
        <fullName evidence="1">YcgN family cysteine cluster protein</fullName>
    </submittedName>
</protein>
<evidence type="ECO:0000313" key="2">
    <source>
        <dbReference type="Proteomes" id="UP001149719"/>
    </source>
</evidence>
<proteinExistence type="predicted"/>
<dbReference type="NCBIfam" id="NF003501">
    <property type="entry name" value="PRK05170.1-5"/>
    <property type="match status" value="1"/>
</dbReference>